<protein>
    <submittedName>
        <fullName evidence="1">Uncharacterized protein</fullName>
    </submittedName>
</protein>
<accession>A0A0A9FPN6</accession>
<reference evidence="1" key="2">
    <citation type="journal article" date="2015" name="Data Brief">
        <title>Shoot transcriptome of the giant reed, Arundo donax.</title>
        <authorList>
            <person name="Barrero R.A."/>
            <person name="Guerrero F.D."/>
            <person name="Moolhuijzen P."/>
            <person name="Goolsby J.A."/>
            <person name="Tidwell J."/>
            <person name="Bellgard S.E."/>
            <person name="Bellgard M.I."/>
        </authorList>
    </citation>
    <scope>NUCLEOTIDE SEQUENCE</scope>
    <source>
        <tissue evidence="1">Shoot tissue taken approximately 20 cm above the soil surface</tissue>
    </source>
</reference>
<proteinExistence type="predicted"/>
<dbReference type="EMBL" id="GBRH01183111">
    <property type="protein sequence ID" value="JAE14785.1"/>
    <property type="molecule type" value="Transcribed_RNA"/>
</dbReference>
<reference evidence="1" key="1">
    <citation type="submission" date="2014-09" db="EMBL/GenBank/DDBJ databases">
        <authorList>
            <person name="Magalhaes I.L.F."/>
            <person name="Oliveira U."/>
            <person name="Santos F.R."/>
            <person name="Vidigal T.H.D.A."/>
            <person name="Brescovit A.D."/>
            <person name="Santos A.J."/>
        </authorList>
    </citation>
    <scope>NUCLEOTIDE SEQUENCE</scope>
    <source>
        <tissue evidence="1">Shoot tissue taken approximately 20 cm above the soil surface</tissue>
    </source>
</reference>
<organism evidence="1">
    <name type="scientific">Arundo donax</name>
    <name type="common">Giant reed</name>
    <name type="synonym">Donax arundinaceus</name>
    <dbReference type="NCBI Taxonomy" id="35708"/>
    <lineage>
        <taxon>Eukaryota</taxon>
        <taxon>Viridiplantae</taxon>
        <taxon>Streptophyta</taxon>
        <taxon>Embryophyta</taxon>
        <taxon>Tracheophyta</taxon>
        <taxon>Spermatophyta</taxon>
        <taxon>Magnoliopsida</taxon>
        <taxon>Liliopsida</taxon>
        <taxon>Poales</taxon>
        <taxon>Poaceae</taxon>
        <taxon>PACMAD clade</taxon>
        <taxon>Arundinoideae</taxon>
        <taxon>Arundineae</taxon>
        <taxon>Arundo</taxon>
    </lineage>
</organism>
<sequence length="58" mass="6540">MKKKHGSPASPGSLKFQNRVALQLQETTNKSIHRSFGDAKLSLTWSRLCLVFLQWGPN</sequence>
<name>A0A0A9FPN6_ARUDO</name>
<evidence type="ECO:0000313" key="1">
    <source>
        <dbReference type="EMBL" id="JAE14785.1"/>
    </source>
</evidence>
<dbReference type="AlphaFoldDB" id="A0A0A9FPN6"/>